<sequence>MFTIIANGTEIGYSFFENGDPPMGVAFGQFIPSANFTAFLGSTLPRKAAENGIHEYAEGISIESGPNKRLECAAISIAECNTAGSVEYEVTVLGIPSSLYEEFFPKHYADYFDPGS</sequence>
<comment type="caution">
    <text evidence="1">The sequence shown here is derived from an EMBL/GenBank/DDBJ whole genome shotgun (WGS) entry which is preliminary data.</text>
</comment>
<name>A0A918TP89_9RHOB</name>
<accession>A0A918TP89</accession>
<reference evidence="1" key="2">
    <citation type="submission" date="2020-09" db="EMBL/GenBank/DDBJ databases">
        <authorList>
            <person name="Sun Q."/>
            <person name="Kim S."/>
        </authorList>
    </citation>
    <scope>NUCLEOTIDE SEQUENCE</scope>
    <source>
        <strain evidence="1">KCTC 23310</strain>
    </source>
</reference>
<gene>
    <name evidence="1" type="ORF">GCM10007315_19230</name>
</gene>
<dbReference type="RefSeq" id="WP_189411442.1">
    <property type="nucleotide sequence ID" value="NZ_BMYJ01000005.1"/>
</dbReference>
<evidence type="ECO:0000313" key="1">
    <source>
        <dbReference type="EMBL" id="GHC56121.1"/>
    </source>
</evidence>
<reference evidence="1" key="1">
    <citation type="journal article" date="2014" name="Int. J. Syst. Evol. Microbiol.">
        <title>Complete genome sequence of Corynebacterium casei LMG S-19264T (=DSM 44701T), isolated from a smear-ripened cheese.</title>
        <authorList>
            <consortium name="US DOE Joint Genome Institute (JGI-PGF)"/>
            <person name="Walter F."/>
            <person name="Albersmeier A."/>
            <person name="Kalinowski J."/>
            <person name="Ruckert C."/>
        </authorList>
    </citation>
    <scope>NUCLEOTIDE SEQUENCE</scope>
    <source>
        <strain evidence="1">KCTC 23310</strain>
    </source>
</reference>
<proteinExistence type="predicted"/>
<dbReference type="EMBL" id="BMYJ01000005">
    <property type="protein sequence ID" value="GHC56121.1"/>
    <property type="molecule type" value="Genomic_DNA"/>
</dbReference>
<keyword evidence="2" id="KW-1185">Reference proteome</keyword>
<dbReference type="AlphaFoldDB" id="A0A918TP89"/>
<organism evidence="1 2">
    <name type="scientific">Neogemmobacter tilapiae</name>
    <dbReference type="NCBI Taxonomy" id="875041"/>
    <lineage>
        <taxon>Bacteria</taxon>
        <taxon>Pseudomonadati</taxon>
        <taxon>Pseudomonadota</taxon>
        <taxon>Alphaproteobacteria</taxon>
        <taxon>Rhodobacterales</taxon>
        <taxon>Paracoccaceae</taxon>
        <taxon>Neogemmobacter</taxon>
    </lineage>
</organism>
<dbReference type="Proteomes" id="UP000638981">
    <property type="component" value="Unassembled WGS sequence"/>
</dbReference>
<protein>
    <submittedName>
        <fullName evidence="1">Uncharacterized protein</fullName>
    </submittedName>
</protein>
<evidence type="ECO:0000313" key="2">
    <source>
        <dbReference type="Proteomes" id="UP000638981"/>
    </source>
</evidence>